<feature type="coiled-coil region" evidence="8">
    <location>
        <begin position="1679"/>
        <end position="1706"/>
    </location>
</feature>
<feature type="domain" description="ASD1" evidence="10">
    <location>
        <begin position="807"/>
        <end position="914"/>
    </location>
</feature>
<feature type="region of interest" description="Disordered" evidence="9">
    <location>
        <begin position="1864"/>
        <end position="1886"/>
    </location>
</feature>
<reference evidence="13" key="1">
    <citation type="submission" date="2025-08" db="UniProtKB">
        <authorList>
            <consortium name="RefSeq"/>
        </authorList>
    </citation>
    <scope>IDENTIFICATION</scope>
    <source>
        <tissue evidence="13">Liver</tissue>
    </source>
</reference>
<evidence type="ECO:0000259" key="11">
    <source>
        <dbReference type="PROSITE" id="PS51307"/>
    </source>
</evidence>
<feature type="compositionally biased region" description="Polar residues" evidence="9">
    <location>
        <begin position="1343"/>
        <end position="1352"/>
    </location>
</feature>
<feature type="region of interest" description="Disordered" evidence="9">
    <location>
        <begin position="1228"/>
        <end position="1296"/>
    </location>
</feature>
<dbReference type="GO" id="GO:0005912">
    <property type="term" value="C:adherens junction"/>
    <property type="evidence" value="ECO:0007669"/>
    <property type="project" value="TreeGrafter"/>
</dbReference>
<dbReference type="GO" id="GO:0005874">
    <property type="term" value="C:microtubule"/>
    <property type="evidence" value="ECO:0007669"/>
    <property type="project" value="UniProtKB-KW"/>
</dbReference>
<feature type="region of interest" description="Disordered" evidence="9">
    <location>
        <begin position="1"/>
        <end position="23"/>
    </location>
</feature>
<feature type="region of interest" description="Disordered" evidence="9">
    <location>
        <begin position="833"/>
        <end position="865"/>
    </location>
</feature>
<dbReference type="OrthoDB" id="10063560at2759"/>
<dbReference type="Pfam" id="PF08688">
    <property type="entry name" value="ASD1"/>
    <property type="match status" value="1"/>
</dbReference>
<feature type="region of interest" description="Disordered" evidence="9">
    <location>
        <begin position="698"/>
        <end position="722"/>
    </location>
</feature>
<feature type="region of interest" description="Disordered" evidence="9">
    <location>
        <begin position="1314"/>
        <end position="1352"/>
    </location>
</feature>
<dbReference type="PROSITE" id="PS51306">
    <property type="entry name" value="ASD1"/>
    <property type="match status" value="1"/>
</dbReference>
<keyword evidence="5 7" id="KW-0009">Actin-binding</keyword>
<accession>A0A9F2KWK5</accession>
<dbReference type="PROSITE" id="PS51307">
    <property type="entry name" value="ASD2"/>
    <property type="match status" value="1"/>
</dbReference>
<evidence type="ECO:0000256" key="2">
    <source>
        <dbReference type="ARBA" id="ARBA00006469"/>
    </source>
</evidence>
<dbReference type="GeneID" id="103062778"/>
<feature type="compositionally biased region" description="Basic and acidic residues" evidence="9">
    <location>
        <begin position="1237"/>
        <end position="1247"/>
    </location>
</feature>
<feature type="region of interest" description="Disordered" evidence="9">
    <location>
        <begin position="1415"/>
        <end position="1440"/>
    </location>
</feature>
<feature type="region of interest" description="Disordered" evidence="9">
    <location>
        <begin position="196"/>
        <end position="234"/>
    </location>
</feature>
<keyword evidence="3" id="KW-0963">Cytoplasm</keyword>
<feature type="compositionally biased region" description="Polar residues" evidence="9">
    <location>
        <begin position="982"/>
        <end position="1021"/>
    </location>
</feature>
<dbReference type="Pfam" id="PF08687">
    <property type="entry name" value="ASD2"/>
    <property type="match status" value="1"/>
</dbReference>
<feature type="region of interest" description="Disordered" evidence="9">
    <location>
        <begin position="474"/>
        <end position="506"/>
    </location>
</feature>
<evidence type="ECO:0000256" key="1">
    <source>
        <dbReference type="ARBA" id="ARBA00004245"/>
    </source>
</evidence>
<keyword evidence="12" id="KW-1185">Reference proteome</keyword>
<feature type="domain" description="ASD2" evidence="11">
    <location>
        <begin position="1565"/>
        <end position="1856"/>
    </location>
</feature>
<feature type="region of interest" description="Disordered" evidence="9">
    <location>
        <begin position="897"/>
        <end position="920"/>
    </location>
</feature>
<feature type="compositionally biased region" description="Basic residues" evidence="9">
    <location>
        <begin position="1547"/>
        <end position="1556"/>
    </location>
</feature>
<evidence type="ECO:0000256" key="6">
    <source>
        <dbReference type="ARBA" id="ARBA00023212"/>
    </source>
</evidence>
<feature type="compositionally biased region" description="Polar residues" evidence="9">
    <location>
        <begin position="1254"/>
        <end position="1284"/>
    </location>
</feature>
<protein>
    <submittedName>
        <fullName evidence="13">Protein Shroom3 isoform X1</fullName>
    </submittedName>
</protein>
<proteinExistence type="inferred from homology"/>
<feature type="compositionally biased region" description="Basic and acidic residues" evidence="9">
    <location>
        <begin position="897"/>
        <end position="911"/>
    </location>
</feature>
<dbReference type="KEGG" id="pbi:103062778"/>
<dbReference type="GO" id="GO:0043296">
    <property type="term" value="C:apical junction complex"/>
    <property type="evidence" value="ECO:0007669"/>
    <property type="project" value="TreeGrafter"/>
</dbReference>
<keyword evidence="4" id="KW-0493">Microtubule</keyword>
<dbReference type="OMA" id="PFCKERS"/>
<dbReference type="GO" id="GO:0030864">
    <property type="term" value="C:cortical actin cytoskeleton"/>
    <property type="evidence" value="ECO:0007669"/>
    <property type="project" value="TreeGrafter"/>
</dbReference>
<feature type="region of interest" description="Disordered" evidence="9">
    <location>
        <begin position="649"/>
        <end position="676"/>
    </location>
</feature>
<dbReference type="PANTHER" id="PTHR15012">
    <property type="entry name" value="APICAL PROTEIN/SHROOM-RELATED"/>
    <property type="match status" value="1"/>
</dbReference>
<feature type="region of interest" description="Disordered" evidence="9">
    <location>
        <begin position="747"/>
        <end position="770"/>
    </location>
</feature>
<evidence type="ECO:0000256" key="8">
    <source>
        <dbReference type="SAM" id="Coils"/>
    </source>
</evidence>
<evidence type="ECO:0000256" key="5">
    <source>
        <dbReference type="ARBA" id="ARBA00023203"/>
    </source>
</evidence>
<dbReference type="CTD" id="57619"/>
<evidence type="ECO:0000256" key="9">
    <source>
        <dbReference type="SAM" id="MobiDB-lite"/>
    </source>
</evidence>
<gene>
    <name evidence="13" type="primary">SHROOM3</name>
</gene>
<evidence type="ECO:0000313" key="13">
    <source>
        <dbReference type="RefSeq" id="XP_007426658.2"/>
    </source>
</evidence>
<evidence type="ECO:0000259" key="10">
    <source>
        <dbReference type="PROSITE" id="PS51306"/>
    </source>
</evidence>
<evidence type="ECO:0000256" key="7">
    <source>
        <dbReference type="PROSITE-ProRule" id="PRU00637"/>
    </source>
</evidence>
<feature type="region of interest" description="Disordered" evidence="9">
    <location>
        <begin position="293"/>
        <end position="316"/>
    </location>
</feature>
<feature type="compositionally biased region" description="Polar residues" evidence="9">
    <location>
        <begin position="656"/>
        <end position="672"/>
    </location>
</feature>
<feature type="region of interest" description="Disordered" evidence="9">
    <location>
        <begin position="1522"/>
        <end position="1566"/>
    </location>
</feature>
<feature type="compositionally biased region" description="Polar residues" evidence="9">
    <location>
        <begin position="1319"/>
        <end position="1328"/>
    </location>
</feature>
<dbReference type="InterPro" id="IPR014800">
    <property type="entry name" value="ASD1_dom"/>
</dbReference>
<feature type="compositionally biased region" description="Polar residues" evidence="9">
    <location>
        <begin position="208"/>
        <end position="220"/>
    </location>
</feature>
<feature type="compositionally biased region" description="Basic and acidic residues" evidence="9">
    <location>
        <begin position="1557"/>
        <end position="1566"/>
    </location>
</feature>
<dbReference type="PANTHER" id="PTHR15012:SF33">
    <property type="entry name" value="PROTEIN SHROOM3"/>
    <property type="match status" value="1"/>
</dbReference>
<dbReference type="GO" id="GO:0007015">
    <property type="term" value="P:actin filament organization"/>
    <property type="evidence" value="ECO:0007669"/>
    <property type="project" value="TreeGrafter"/>
</dbReference>
<feature type="region of interest" description="Disordered" evidence="9">
    <location>
        <begin position="586"/>
        <end position="618"/>
    </location>
</feature>
<organism evidence="12 13">
    <name type="scientific">Python bivittatus</name>
    <name type="common">Burmese python</name>
    <name type="synonym">Python molurus bivittatus</name>
    <dbReference type="NCBI Taxonomy" id="176946"/>
    <lineage>
        <taxon>Eukaryota</taxon>
        <taxon>Metazoa</taxon>
        <taxon>Chordata</taxon>
        <taxon>Craniata</taxon>
        <taxon>Vertebrata</taxon>
        <taxon>Euteleostomi</taxon>
        <taxon>Lepidosauria</taxon>
        <taxon>Squamata</taxon>
        <taxon>Bifurcata</taxon>
        <taxon>Unidentata</taxon>
        <taxon>Episquamata</taxon>
        <taxon>Toxicofera</taxon>
        <taxon>Serpentes</taxon>
        <taxon>Henophidia</taxon>
        <taxon>Pythonidae</taxon>
        <taxon>Python</taxon>
    </lineage>
</organism>
<dbReference type="InterPro" id="IPR027685">
    <property type="entry name" value="Shroom_fam"/>
</dbReference>
<comment type="subcellular location">
    <subcellularLocation>
        <location evidence="1">Cytoplasm</location>
        <location evidence="1">Cytoskeleton</location>
    </subcellularLocation>
</comment>
<evidence type="ECO:0000256" key="4">
    <source>
        <dbReference type="ARBA" id="ARBA00022701"/>
    </source>
</evidence>
<feature type="compositionally biased region" description="Polar residues" evidence="9">
    <location>
        <begin position="1873"/>
        <end position="1886"/>
    </location>
</feature>
<dbReference type="GO" id="GO:0016324">
    <property type="term" value="C:apical plasma membrane"/>
    <property type="evidence" value="ECO:0007669"/>
    <property type="project" value="TreeGrafter"/>
</dbReference>
<feature type="region of interest" description="Disordered" evidence="9">
    <location>
        <begin position="978"/>
        <end position="1021"/>
    </location>
</feature>
<feature type="region of interest" description="Disordered" evidence="9">
    <location>
        <begin position="118"/>
        <end position="141"/>
    </location>
</feature>
<evidence type="ECO:0000256" key="3">
    <source>
        <dbReference type="ARBA" id="ARBA00022490"/>
    </source>
</evidence>
<feature type="region of interest" description="Disordered" evidence="9">
    <location>
        <begin position="44"/>
        <end position="83"/>
    </location>
</feature>
<dbReference type="Proteomes" id="UP000695026">
    <property type="component" value="Unplaced"/>
</dbReference>
<dbReference type="GO" id="GO:0051015">
    <property type="term" value="F:actin filament binding"/>
    <property type="evidence" value="ECO:0007669"/>
    <property type="project" value="InterPro"/>
</dbReference>
<name>A0A9F2KWK5_PYTBI</name>
<keyword evidence="6" id="KW-0206">Cytoskeleton</keyword>
<feature type="compositionally biased region" description="Polar residues" evidence="9">
    <location>
        <begin position="49"/>
        <end position="58"/>
    </location>
</feature>
<comment type="similarity">
    <text evidence="2">Belongs to the shroom family.</text>
</comment>
<dbReference type="Gene3D" id="6.10.250.3120">
    <property type="match status" value="1"/>
</dbReference>
<feature type="compositionally biased region" description="Basic and acidic residues" evidence="9">
    <location>
        <begin position="486"/>
        <end position="500"/>
    </location>
</feature>
<keyword evidence="8" id="KW-0175">Coiled coil</keyword>
<feature type="region of interest" description="Disordered" evidence="9">
    <location>
        <begin position="1485"/>
        <end position="1505"/>
    </location>
</feature>
<feature type="compositionally biased region" description="Low complexity" evidence="9">
    <location>
        <begin position="302"/>
        <end position="315"/>
    </location>
</feature>
<evidence type="ECO:0000313" key="12">
    <source>
        <dbReference type="Proteomes" id="UP000695026"/>
    </source>
</evidence>
<dbReference type="RefSeq" id="XP_007426658.2">
    <property type="nucleotide sequence ID" value="XM_007426596.3"/>
</dbReference>
<dbReference type="InterPro" id="IPR014799">
    <property type="entry name" value="ASD2_dom"/>
</dbReference>
<sequence>MLPVPHRQSDPVGRSHSWHSAKFPETPADLSMMQVSPGMISSPWHQAYHPSSSTSDLSNYDHGFLRRSPDQYSSRGSMESLDHMPAGYTHHPCHLSPAKSTSSIDQLAHLHSKRDSAYSSFSTSSSTPEYQLPPFSKERSYSMENVHSRGRPQEGGMRQADIRYIKTVYNAQRGVSEEYEVKSSALVPTCEAHTKGYSSSRLHGHNKGPQTRNSSDSESQYVKGPPMPPTRSDSYAAIRHHDRPSSWSNLEQRKSLRTHPKNAWLLLGQGTPPPGQLSKPAFLEGQLHTVMERSPEGSPTLKPKQGYPQAAQPGQPMLPTGVYPVPSPEPHFAQVPPSANNSGLVYPALAKESAHAPPPASFPASYEKAVTCKPHSALDENGNQSVPNKATIFYHPECGPSVAGKKKMGDEASKIILYRTHPQAYPTSPRQDEAKPTYTAQPTIQESAKNAQHLNHAFQPWSFHLRDVTDSKACCPSKEYSSGEQQEDRNANLQRSERDSIAQNQWSPNKAKQYIFSSLQNIPESTQLQNTMDLKEVQECKSCSGAKWHFVNSASQEEKDCQEQVPEYWQDREWRALEDHRDATASTEYGHGMEPKYEEPSSPLLPKTSDFRTDQFRPCSSNSFQNPWCGKTESRKARCSVLEKVSEIEQREQGHQRPQSANGLSQNSGSKKSNVEDIRNRHNSQEYGQLLNEHGRLASTKNSDLYPNVLYPNERSAGKSEKVNRYSAEQQRVATTALVALPEQQSNYRHGCSEKESHKKSGQLQRSRSTFQLLDEPERDVLQKVNTKELRGSQRDVPFNRAYRNSIKDAQTRVLRATSFRRKDLNISPAFGKDIQRSAPRPASAHTGMRSTTASPHTPKERHSITPTEIKLDHTNKEGLPGPLHVHRIGGRKRLTAEQKKRSYSEPEKMNEVGVSDNELSPSSLQKKMLQFVFPESTVADRRKIFEKENKACSTINLSRPELKQLQQNALADYIERKTGKRPSSASQEREGSQTPCLQTSGQDGQSLSPASSMNSLQDQSLFHPRESLEWASRIGHVFSPLPGHHGCFNPVEFESKMVGHPNHSSSSNSTPSWLKADCRQDHRVNPELTKSTQTDLDICTQPHPVNQVLEKKTRLTKKPGKSASAEDLLDRTENQTMTIHVRSRSSPSADKMCQDFQVEDSSQICHFVKDPFYVLGASSRSFNKRGHLEKSAFTQYRPHHSSENVGSSAPLTERQKAPDLLRHLSRTSAFVSPSTDMRDKHSDSKQGFRRVTPSRTSYSSRNTASSTPTLSDFSAAGENTGTRWQPRPDKEDNNKVQTQVLESICHPGKEPIEETTWRSKSTLSQRQLPPKLKWVRDESHPKSSTSVQTSGQKVFQQWQGIPSQNSSFSEPETLSGQGRFSLHISESYLQLSPPPFCQGEDDDDVFIKDAQSHPMGAISEHPPPPKSPSDILNTLEEFPPPPSIAVLEENNPVADRSISLGEEKTTTRNLRSFSRDFTVREKAGPDFFGTSTPPPVGASESKPSAVIPSLEAQEHCPAIQGLVDKGPSHQSQEAAAANEESENKGLHLKKNKRKEKTREDMKEESLAKEIVHKDKSLSSILDPDSKMKTTMDLMEGIFPSGPRGLKENAKKKIMQKRINDSASNFSLAGNKKDEKETAGMLVTCPTYYNVSVPKAELLNKIKNLPEEAGGDDEQVDINEKKAELIESLTHKLETLKEAKESLLADIKLNNTLGEEVEALISGLCKPNEFEKYRMFIGDLDKVVSLLLSLSGRLARVENVLSSLGEDADKQEWTSLNEKRKMLAGQHEDARELKENLDRRERVVLDILSSYLSEEQLQDYQHFVKMKSGLLIEQRELDDKIKLGQEQLKCLLESLPTGYFLESKTATEPPATPGTNSHNRSTPSLL</sequence>